<dbReference type="PIRSF" id="PIRSF002741">
    <property type="entry name" value="MppA"/>
    <property type="match status" value="1"/>
</dbReference>
<dbReference type="PANTHER" id="PTHR30290:SF64">
    <property type="entry name" value="ABC TRANSPORTER PERIPLASMIC BINDING PROTEIN"/>
    <property type="match status" value="1"/>
</dbReference>
<evidence type="ECO:0000256" key="3">
    <source>
        <dbReference type="ARBA" id="ARBA00022729"/>
    </source>
</evidence>
<dbReference type="InterPro" id="IPR039424">
    <property type="entry name" value="SBP_5"/>
</dbReference>
<evidence type="ECO:0000256" key="1">
    <source>
        <dbReference type="ARBA" id="ARBA00004418"/>
    </source>
</evidence>
<sequence>MMGGSLSRRDLLKYSGGAALAALAPRLALADVKTGAPLHGLSAFGELKYAEDFTHFEYANPDAPKGGTFCFSPPTWYFNQSTQTFNTLNGFSSRGDAPPRMELCFDSLMTSALDEPDSIYGLVAESVTVSEDKRSFTFRLRPEARFHDGSPLTAHDAVFSYQTLKAKGHPDLSLILTELQEIVAEDDHTLRLTFSGKHSDRAILDITPAIPILSKSWYATRDFDASTLEAPLGSGAYRVGIVRVGQTIEFERVADYWAKDLPVQRGSNHFDRIRIEFFRDRQPDFEAFKKGDIYWRSESTAKTWATEYNFPAIQQKRVMKREFPSEKRPTMQGWALNQRRNQFRDPRVREAIALCFDFEWTKKNLFYDVYERSQSLFEKSDFRAEGKPSAEELAIMEPLREKLPPEIFGDAVMQPVSDGSGRDRNNLRRAIELITAAGYTRTNGKFTDTSGQTFNLELLIQAEVFTRSSTPFINNLNAIGINATLRLVDPAQYQIRLQDFDFDMTGFALSLSPTSTQEGLETLFGSKSANVPGSRNFAGIADTTVDALIQKVSEATTRAELVTIMRVLDRLLRIRRDWIPNWYSANHLIAYWDMFGFKEPKPDYGFPVETLWWLDEAKAKAIGKI</sequence>
<dbReference type="CDD" id="cd08497">
    <property type="entry name" value="MbnE-like"/>
    <property type="match status" value="1"/>
</dbReference>
<keyword evidence="6" id="KW-1185">Reference proteome</keyword>
<accession>A0A839EEB4</accession>
<organism evidence="5 6">
    <name type="scientific">Phyllobacterium myrsinacearum</name>
    <dbReference type="NCBI Taxonomy" id="28101"/>
    <lineage>
        <taxon>Bacteria</taxon>
        <taxon>Pseudomonadati</taxon>
        <taxon>Pseudomonadota</taxon>
        <taxon>Alphaproteobacteria</taxon>
        <taxon>Hyphomicrobiales</taxon>
        <taxon>Phyllobacteriaceae</taxon>
        <taxon>Phyllobacterium</taxon>
    </lineage>
</organism>
<keyword evidence="3" id="KW-0732">Signal</keyword>
<dbReference type="GO" id="GO:0030288">
    <property type="term" value="C:outer membrane-bounded periplasmic space"/>
    <property type="evidence" value="ECO:0007669"/>
    <property type="project" value="TreeGrafter"/>
</dbReference>
<dbReference type="Gene3D" id="3.40.190.10">
    <property type="entry name" value="Periplasmic binding protein-like II"/>
    <property type="match status" value="1"/>
</dbReference>
<gene>
    <name evidence="5" type="ORF">FHW16_000954</name>
</gene>
<dbReference type="GO" id="GO:0042884">
    <property type="term" value="P:microcin transport"/>
    <property type="evidence" value="ECO:0007669"/>
    <property type="project" value="TreeGrafter"/>
</dbReference>
<comment type="caution">
    <text evidence="5">The sequence shown here is derived from an EMBL/GenBank/DDBJ whole genome shotgun (WGS) entry which is preliminary data.</text>
</comment>
<evidence type="ECO:0000313" key="6">
    <source>
        <dbReference type="Proteomes" id="UP000549052"/>
    </source>
</evidence>
<evidence type="ECO:0000259" key="4">
    <source>
        <dbReference type="Pfam" id="PF00496"/>
    </source>
</evidence>
<dbReference type="Gene3D" id="3.10.105.10">
    <property type="entry name" value="Dipeptide-binding Protein, Domain 3"/>
    <property type="match status" value="1"/>
</dbReference>
<dbReference type="EMBL" id="JACGXN010000001">
    <property type="protein sequence ID" value="MBA8877272.1"/>
    <property type="molecule type" value="Genomic_DNA"/>
</dbReference>
<comment type="similarity">
    <text evidence="2">Belongs to the bacterial solute-binding protein 5 family.</text>
</comment>
<dbReference type="PROSITE" id="PS51318">
    <property type="entry name" value="TAT"/>
    <property type="match status" value="1"/>
</dbReference>
<dbReference type="SUPFAM" id="SSF53850">
    <property type="entry name" value="Periplasmic binding protein-like II"/>
    <property type="match status" value="1"/>
</dbReference>
<proteinExistence type="inferred from homology"/>
<evidence type="ECO:0000256" key="2">
    <source>
        <dbReference type="ARBA" id="ARBA00005695"/>
    </source>
</evidence>
<comment type="subcellular location">
    <subcellularLocation>
        <location evidence="1">Periplasm</location>
    </subcellularLocation>
</comment>
<dbReference type="AlphaFoldDB" id="A0A839EEB4"/>
<reference evidence="5 6" key="1">
    <citation type="submission" date="2020-07" db="EMBL/GenBank/DDBJ databases">
        <title>Genomic Encyclopedia of Type Strains, Phase IV (KMG-V): Genome sequencing to study the core and pangenomes of soil and plant-associated prokaryotes.</title>
        <authorList>
            <person name="Whitman W."/>
        </authorList>
    </citation>
    <scope>NUCLEOTIDE SEQUENCE [LARGE SCALE GENOMIC DNA]</scope>
    <source>
        <strain evidence="5 6">AN3</strain>
    </source>
</reference>
<dbReference type="Proteomes" id="UP000549052">
    <property type="component" value="Unassembled WGS sequence"/>
</dbReference>
<dbReference type="GO" id="GO:0015833">
    <property type="term" value="P:peptide transport"/>
    <property type="evidence" value="ECO:0007669"/>
    <property type="project" value="TreeGrafter"/>
</dbReference>
<dbReference type="PANTHER" id="PTHR30290">
    <property type="entry name" value="PERIPLASMIC BINDING COMPONENT OF ABC TRANSPORTER"/>
    <property type="match status" value="1"/>
</dbReference>
<dbReference type="RefSeq" id="WP_432651990.1">
    <property type="nucleotide sequence ID" value="NZ_JACGXN010000001.1"/>
</dbReference>
<dbReference type="GO" id="GO:1904680">
    <property type="term" value="F:peptide transmembrane transporter activity"/>
    <property type="evidence" value="ECO:0007669"/>
    <property type="project" value="TreeGrafter"/>
</dbReference>
<dbReference type="GO" id="GO:0043190">
    <property type="term" value="C:ATP-binding cassette (ABC) transporter complex"/>
    <property type="evidence" value="ECO:0007669"/>
    <property type="project" value="InterPro"/>
</dbReference>
<dbReference type="Pfam" id="PF00496">
    <property type="entry name" value="SBP_bac_5"/>
    <property type="match status" value="1"/>
</dbReference>
<evidence type="ECO:0000313" key="5">
    <source>
        <dbReference type="EMBL" id="MBA8877272.1"/>
    </source>
</evidence>
<dbReference type="InterPro" id="IPR006311">
    <property type="entry name" value="TAT_signal"/>
</dbReference>
<dbReference type="InterPro" id="IPR030678">
    <property type="entry name" value="Peptide/Ni-bd"/>
</dbReference>
<name>A0A839EEB4_9HYPH</name>
<protein>
    <submittedName>
        <fullName evidence="5">Microcin C transport system substrate-binding protein</fullName>
    </submittedName>
</protein>
<feature type="domain" description="Solute-binding protein family 5" evidence="4">
    <location>
        <begin position="119"/>
        <end position="529"/>
    </location>
</feature>
<dbReference type="InterPro" id="IPR000914">
    <property type="entry name" value="SBP_5_dom"/>
</dbReference>